<dbReference type="Proteomes" id="UP001189429">
    <property type="component" value="Unassembled WGS sequence"/>
</dbReference>
<keyword evidence="2" id="KW-1185">Reference proteome</keyword>
<name>A0ABN9TKB3_9DINO</name>
<dbReference type="EMBL" id="CAUYUJ010014786">
    <property type="protein sequence ID" value="CAK0846033.1"/>
    <property type="molecule type" value="Genomic_DNA"/>
</dbReference>
<gene>
    <name evidence="1" type="ORF">PCOR1329_LOCUS39640</name>
</gene>
<comment type="caution">
    <text evidence="1">The sequence shown here is derived from an EMBL/GenBank/DDBJ whole genome shotgun (WGS) entry which is preliminary data.</text>
</comment>
<organism evidence="1 2">
    <name type="scientific">Prorocentrum cordatum</name>
    <dbReference type="NCBI Taxonomy" id="2364126"/>
    <lineage>
        <taxon>Eukaryota</taxon>
        <taxon>Sar</taxon>
        <taxon>Alveolata</taxon>
        <taxon>Dinophyceae</taxon>
        <taxon>Prorocentrales</taxon>
        <taxon>Prorocentraceae</taxon>
        <taxon>Prorocentrum</taxon>
    </lineage>
</organism>
<proteinExistence type="predicted"/>
<sequence>MDAMQEQVDDVWRQTSFYLEHFFRSAMRKTMDDTGEEAESIRGWSVRKNTKTFRCQKHQFGECDDPRTSAHIQQLDNLRGRMRHMQWLRRKGREDGAEGRKLEEKIREGLTKHGLVTLKEVEVKLEELRKQRRQGRMDRLRGSAPGADGWHGDELASLYCPAVVSHLADVFNFMLDQGCVPTEWRKARQVMLPKEGTGRRKRDGSNAVQALRPITILSCWWRLLGSALLRSPDAQAWQKKWWREEAVGGRKAGEVDMPLMNLSDPWSMIAMVAVRSLPIMAIVARFPASELTCFVDDRSWTPSTAQELLAVGEAAAGRQQLPGAGAPHTTVTVMLERSAHLPACVRMKEATMAGRALAVAEYGCIDRQTNKKDETQLRAAIVRARKDALVGSMPSCKAAAGRNVPGGSGEAPARFSACAEAAPAGRSAEDAPSTCSRWREQNRVDSFLCRFEQYDERRCRAARLLAEGSTHAASVMSGAFVSPAHLQAPDFEHVVWR</sequence>
<evidence type="ECO:0000313" key="1">
    <source>
        <dbReference type="EMBL" id="CAK0846033.1"/>
    </source>
</evidence>
<protein>
    <submittedName>
        <fullName evidence="1">Uncharacterized protein</fullName>
    </submittedName>
</protein>
<evidence type="ECO:0000313" key="2">
    <source>
        <dbReference type="Proteomes" id="UP001189429"/>
    </source>
</evidence>
<accession>A0ABN9TKB3</accession>
<reference evidence="1" key="1">
    <citation type="submission" date="2023-10" db="EMBL/GenBank/DDBJ databases">
        <authorList>
            <person name="Chen Y."/>
            <person name="Shah S."/>
            <person name="Dougan E. K."/>
            <person name="Thang M."/>
            <person name="Chan C."/>
        </authorList>
    </citation>
    <scope>NUCLEOTIDE SEQUENCE [LARGE SCALE GENOMIC DNA]</scope>
</reference>